<sequence>MEIVRKIAKAWQSKATVEGAGVHLKRAFGYHQVPQLDPFLLLNGGTVVRVICGEVNSVRGPARFLLVPGRPVGEPAAWYGPVVMNTEDELRVAFEEYQNGTFTRNG</sequence>
<dbReference type="InterPro" id="IPR011051">
    <property type="entry name" value="RmlC_Cupin_sf"/>
</dbReference>
<dbReference type="Proteomes" id="UP000057609">
    <property type="component" value="Chromosome"/>
</dbReference>
<dbReference type="HOGENOM" id="CLU_2219356_0_0_7"/>
<dbReference type="Gene3D" id="2.60.120.10">
    <property type="entry name" value="Jelly Rolls"/>
    <property type="match status" value="2"/>
</dbReference>
<evidence type="ECO:0000313" key="2">
    <source>
        <dbReference type="EMBL" id="AJE02579.1"/>
    </source>
</evidence>
<dbReference type="RefSeq" id="WP_039740582.1">
    <property type="nucleotide sequence ID" value="NZ_CP009788.1"/>
</dbReference>
<protein>
    <recommendedName>
        <fullName evidence="1">Pirin C-terminal domain-containing protein</fullName>
    </recommendedName>
</protein>
<proteinExistence type="predicted"/>
<dbReference type="OrthoDB" id="9780903at2"/>
<accession>A0A0B5BC23</accession>
<dbReference type="KEGG" id="gpi:GPICK_03585"/>
<dbReference type="SUPFAM" id="SSF51182">
    <property type="entry name" value="RmlC-like cupins"/>
    <property type="match status" value="1"/>
</dbReference>
<dbReference type="EMBL" id="CP009788">
    <property type="protein sequence ID" value="AJE02579.1"/>
    <property type="molecule type" value="Genomic_DNA"/>
</dbReference>
<name>A0A0B5BC23_9BACT</name>
<dbReference type="Pfam" id="PF05726">
    <property type="entry name" value="Pirin_C"/>
    <property type="match status" value="1"/>
</dbReference>
<evidence type="ECO:0000313" key="3">
    <source>
        <dbReference type="Proteomes" id="UP000057609"/>
    </source>
</evidence>
<dbReference type="InterPro" id="IPR008778">
    <property type="entry name" value="Pirin_C_dom"/>
</dbReference>
<dbReference type="AlphaFoldDB" id="A0A0B5BC23"/>
<dbReference type="InterPro" id="IPR012093">
    <property type="entry name" value="Pirin"/>
</dbReference>
<dbReference type="PANTHER" id="PTHR13903:SF8">
    <property type="entry name" value="PIRIN"/>
    <property type="match status" value="1"/>
</dbReference>
<evidence type="ECO:0000259" key="1">
    <source>
        <dbReference type="Pfam" id="PF05726"/>
    </source>
</evidence>
<organism evidence="2 3">
    <name type="scientific">Geobacter pickeringii</name>
    <dbReference type="NCBI Taxonomy" id="345632"/>
    <lineage>
        <taxon>Bacteria</taxon>
        <taxon>Pseudomonadati</taxon>
        <taxon>Thermodesulfobacteriota</taxon>
        <taxon>Desulfuromonadia</taxon>
        <taxon>Geobacterales</taxon>
        <taxon>Geobacteraceae</taxon>
        <taxon>Geobacter</taxon>
    </lineage>
</organism>
<dbReference type="PANTHER" id="PTHR13903">
    <property type="entry name" value="PIRIN-RELATED"/>
    <property type="match status" value="1"/>
</dbReference>
<feature type="domain" description="Pirin C-terminal" evidence="1">
    <location>
        <begin position="58"/>
        <end position="102"/>
    </location>
</feature>
<dbReference type="InterPro" id="IPR014710">
    <property type="entry name" value="RmlC-like_jellyroll"/>
</dbReference>
<reference evidence="2 3" key="1">
    <citation type="journal article" date="2015" name="Genome Announc.">
        <title>Complete Genome of Geobacter pickeringii G13T, a Metal-Reducing Isolate from Sedimentary Kaolin Deposits.</title>
        <authorList>
            <person name="Badalamenti J.P."/>
            <person name="Bond D.R."/>
        </authorList>
    </citation>
    <scope>NUCLEOTIDE SEQUENCE [LARGE SCALE GENOMIC DNA]</scope>
    <source>
        <strain evidence="2 3">G13</strain>
    </source>
</reference>
<keyword evidence="3" id="KW-1185">Reference proteome</keyword>
<gene>
    <name evidence="2" type="ORF">GPICK_03585</name>
</gene>